<dbReference type="Pfam" id="PF18407">
    <property type="entry name" value="GNAT_like"/>
    <property type="match status" value="1"/>
</dbReference>
<dbReference type="AlphaFoldDB" id="A0A1E7LXY7"/>
<dbReference type="Gene3D" id="3.40.50.1000">
    <property type="entry name" value="HAD superfamily/HAD-like"/>
    <property type="match status" value="2"/>
</dbReference>
<reference evidence="3 4" key="1">
    <citation type="journal article" date="2016" name="Front. Microbiol.">
        <title>Comparative Genomics Analysis of Streptomyces Species Reveals Their Adaptation to the Marine Environment and Their Diversity at the Genomic Level.</title>
        <authorList>
            <person name="Tian X."/>
            <person name="Zhang Z."/>
            <person name="Yang T."/>
            <person name="Chen M."/>
            <person name="Li J."/>
            <person name="Chen F."/>
            <person name="Yang J."/>
            <person name="Li W."/>
            <person name="Zhang B."/>
            <person name="Zhang Z."/>
            <person name="Wu J."/>
            <person name="Zhang C."/>
            <person name="Long L."/>
            <person name="Xiao J."/>
        </authorList>
    </citation>
    <scope>NUCLEOTIDE SEQUENCE [LARGE SCALE GENOMIC DNA]</scope>
    <source>
        <strain evidence="3 4">SCSIO M10372</strain>
    </source>
</reference>
<dbReference type="PANTHER" id="PTHR19288">
    <property type="entry name" value="4-NITROPHENYLPHOSPHATASE-RELATED"/>
    <property type="match status" value="1"/>
</dbReference>
<feature type="domain" description="GCN5-related N-acetyltransferase-like" evidence="2">
    <location>
        <begin position="305"/>
        <end position="359"/>
    </location>
</feature>
<name>A0A1E7LXY7_9ACTN</name>
<dbReference type="OrthoDB" id="3400930at2"/>
<accession>A0A1E7LXY7</accession>
<feature type="compositionally biased region" description="Polar residues" evidence="1">
    <location>
        <begin position="1"/>
        <end position="15"/>
    </location>
</feature>
<evidence type="ECO:0000256" key="1">
    <source>
        <dbReference type="SAM" id="MobiDB-lite"/>
    </source>
</evidence>
<dbReference type="RefSeq" id="WP_070200446.1">
    <property type="nucleotide sequence ID" value="NZ_LJGZ01000014.1"/>
</dbReference>
<feature type="region of interest" description="Disordered" evidence="1">
    <location>
        <begin position="1"/>
        <end position="28"/>
    </location>
</feature>
<proteinExistence type="predicted"/>
<dbReference type="InterPro" id="IPR023214">
    <property type="entry name" value="HAD_sf"/>
</dbReference>
<organism evidence="3 4">
    <name type="scientific">Streptomyces nanshensis</name>
    <dbReference type="NCBI Taxonomy" id="518642"/>
    <lineage>
        <taxon>Bacteria</taxon>
        <taxon>Bacillati</taxon>
        <taxon>Actinomycetota</taxon>
        <taxon>Actinomycetes</taxon>
        <taxon>Kitasatosporales</taxon>
        <taxon>Streptomycetaceae</taxon>
        <taxon>Streptomyces</taxon>
    </lineage>
</organism>
<dbReference type="Pfam" id="PF13344">
    <property type="entry name" value="Hydrolase_6"/>
    <property type="match status" value="1"/>
</dbReference>
<dbReference type="NCBIfam" id="TIGR01460">
    <property type="entry name" value="HAD-SF-IIA"/>
    <property type="match status" value="1"/>
</dbReference>
<protein>
    <submittedName>
        <fullName evidence="3">HAD family hydrolase</fullName>
    </submittedName>
</protein>
<dbReference type="Pfam" id="PF13242">
    <property type="entry name" value="Hydrolase_like"/>
    <property type="match status" value="1"/>
</dbReference>
<gene>
    <name evidence="3" type="ORF">AN221_08195</name>
</gene>
<dbReference type="Proteomes" id="UP000175971">
    <property type="component" value="Unassembled WGS sequence"/>
</dbReference>
<dbReference type="PATRIC" id="fig|518642.7.peg.3811"/>
<dbReference type="PANTHER" id="PTHR19288:SF95">
    <property type="entry name" value="D-GLYCEROL 3-PHOSPHATE PHOSPHATASE"/>
    <property type="match status" value="1"/>
</dbReference>
<sequence>MSQSQSRSQGPGTSPQHDRDRPAGSGAALSEAYDTALLDLDGVVYAGGEAIVHAVESLTAARDGGMHLAYVTNNALRTPDAVAEHLTELGVPAEAADVITSAQAVARLMADQLPAGSRVLVVGGEGLRVALRERGLVPVESADDDPVAVVQGYGGPELAWGRFAEASYAVARGLPWYASNTDLTIPGARGIAPGNGAAVEVVRIATGAEPQVAGKPLPPMHRETVLRTGARRPLVVGDRLDTDIEGAFNGGVDSLLVLTGVTDAAQLLAAEPRHRPTYVDRDLRGLLTGQPEVVAEGADGAVFRCGGWTAAVRDGEGLVLDGDGDPLDGLRALCGAAWTFAGGGAFGLDTGKAVARLGL</sequence>
<keyword evidence="4" id="KW-1185">Reference proteome</keyword>
<dbReference type="InterPro" id="IPR041065">
    <property type="entry name" value="GNAT-like"/>
</dbReference>
<dbReference type="GO" id="GO:0016791">
    <property type="term" value="F:phosphatase activity"/>
    <property type="evidence" value="ECO:0007669"/>
    <property type="project" value="TreeGrafter"/>
</dbReference>
<evidence type="ECO:0000313" key="3">
    <source>
        <dbReference type="EMBL" id="OEV21110.1"/>
    </source>
</evidence>
<dbReference type="InterPro" id="IPR036412">
    <property type="entry name" value="HAD-like_sf"/>
</dbReference>
<evidence type="ECO:0000313" key="4">
    <source>
        <dbReference type="Proteomes" id="UP000175971"/>
    </source>
</evidence>
<dbReference type="SUPFAM" id="SSF56784">
    <property type="entry name" value="HAD-like"/>
    <property type="match status" value="1"/>
</dbReference>
<keyword evidence="3" id="KW-0378">Hydrolase</keyword>
<dbReference type="EMBL" id="LJGZ01000014">
    <property type="protein sequence ID" value="OEV21110.1"/>
    <property type="molecule type" value="Genomic_DNA"/>
</dbReference>
<evidence type="ECO:0000259" key="2">
    <source>
        <dbReference type="Pfam" id="PF18407"/>
    </source>
</evidence>
<comment type="caution">
    <text evidence="3">The sequence shown here is derived from an EMBL/GenBank/DDBJ whole genome shotgun (WGS) entry which is preliminary data.</text>
</comment>
<dbReference type="GO" id="GO:0005737">
    <property type="term" value="C:cytoplasm"/>
    <property type="evidence" value="ECO:0007669"/>
    <property type="project" value="TreeGrafter"/>
</dbReference>
<dbReference type="InterPro" id="IPR006357">
    <property type="entry name" value="HAD-SF_hydro_IIA"/>
</dbReference>